<comment type="subcellular location">
    <subcellularLocation>
        <location evidence="1 8">Nucleus</location>
    </subcellularLocation>
</comment>
<name>A0AAD6J2F2_DREDA</name>
<gene>
    <name evidence="12" type="ORF">Dda_1856</name>
</gene>
<evidence type="ECO:0000256" key="2">
    <source>
        <dbReference type="ARBA" id="ARBA00005917"/>
    </source>
</evidence>
<dbReference type="Gene3D" id="3.30.70.1620">
    <property type="match status" value="1"/>
</dbReference>
<dbReference type="AlphaFoldDB" id="A0AAD6J2F2"/>
<dbReference type="SUPFAM" id="SSF52540">
    <property type="entry name" value="P-loop containing nucleoside triphosphate hydrolases"/>
    <property type="match status" value="1"/>
</dbReference>
<evidence type="ECO:0000313" key="12">
    <source>
        <dbReference type="EMBL" id="KAJ6263294.1"/>
    </source>
</evidence>
<dbReference type="GO" id="GO:0051301">
    <property type="term" value="P:cell division"/>
    <property type="evidence" value="ECO:0007669"/>
    <property type="project" value="UniProtKB-KW"/>
</dbReference>
<dbReference type="GO" id="GO:0005694">
    <property type="term" value="C:chromosome"/>
    <property type="evidence" value="ECO:0007669"/>
    <property type="project" value="InterPro"/>
</dbReference>
<feature type="domain" description="SMC hinge" evidence="11">
    <location>
        <begin position="536"/>
        <end position="648"/>
    </location>
</feature>
<proteinExistence type="inferred from homology"/>
<dbReference type="GO" id="GO:0016887">
    <property type="term" value="F:ATP hydrolysis activity"/>
    <property type="evidence" value="ECO:0007669"/>
    <property type="project" value="InterPro"/>
</dbReference>
<dbReference type="InterPro" id="IPR041741">
    <property type="entry name" value="SMC3_ABC_euk"/>
</dbReference>
<feature type="region of interest" description="Disordered" evidence="10">
    <location>
        <begin position="1068"/>
        <end position="1089"/>
    </location>
</feature>
<feature type="coiled-coil region" evidence="9">
    <location>
        <begin position="200"/>
        <end position="234"/>
    </location>
</feature>
<dbReference type="GO" id="GO:0051276">
    <property type="term" value="P:chromosome organization"/>
    <property type="evidence" value="ECO:0007669"/>
    <property type="project" value="InterPro"/>
</dbReference>
<evidence type="ECO:0000256" key="4">
    <source>
        <dbReference type="ARBA" id="ARBA00022776"/>
    </source>
</evidence>
<dbReference type="GO" id="GO:0007059">
    <property type="term" value="P:chromosome segregation"/>
    <property type="evidence" value="ECO:0007669"/>
    <property type="project" value="UniProtKB-ARBA"/>
</dbReference>
<feature type="compositionally biased region" description="Basic and acidic residues" evidence="10">
    <location>
        <begin position="1068"/>
        <end position="1078"/>
    </location>
</feature>
<feature type="coiled-coil region" evidence="9">
    <location>
        <begin position="267"/>
        <end position="294"/>
    </location>
</feature>
<dbReference type="InterPro" id="IPR010935">
    <property type="entry name" value="SMC_hinge"/>
</dbReference>
<evidence type="ECO:0000256" key="3">
    <source>
        <dbReference type="ARBA" id="ARBA00022618"/>
    </source>
</evidence>
<evidence type="ECO:0000313" key="13">
    <source>
        <dbReference type="Proteomes" id="UP001221413"/>
    </source>
</evidence>
<evidence type="ECO:0000256" key="9">
    <source>
        <dbReference type="SAM" id="Coils"/>
    </source>
</evidence>
<evidence type="ECO:0000256" key="1">
    <source>
        <dbReference type="ARBA" id="ARBA00004123"/>
    </source>
</evidence>
<evidence type="ECO:0000256" key="10">
    <source>
        <dbReference type="SAM" id="MobiDB-lite"/>
    </source>
</evidence>
<feature type="coiled-coil region" evidence="9">
    <location>
        <begin position="337"/>
        <end position="364"/>
    </location>
</feature>
<comment type="caution">
    <text evidence="12">The sequence shown here is derived from an EMBL/GenBank/DDBJ whole genome shotgun (WGS) entry which is preliminary data.</text>
</comment>
<dbReference type="InterPro" id="IPR003395">
    <property type="entry name" value="RecF/RecN/SMC_N"/>
</dbReference>
<comment type="similarity">
    <text evidence="2">Belongs to the SMC family. SMC3 subfamily.</text>
</comment>
<evidence type="ECO:0000256" key="8">
    <source>
        <dbReference type="PIRNR" id="PIRNR005719"/>
    </source>
</evidence>
<keyword evidence="6 8" id="KW-0539">Nucleus</keyword>
<dbReference type="Gene3D" id="3.40.50.300">
    <property type="entry name" value="P-loop containing nucleotide triphosphate hydrolases"/>
    <property type="match status" value="2"/>
</dbReference>
<dbReference type="GO" id="GO:0005524">
    <property type="term" value="F:ATP binding"/>
    <property type="evidence" value="ECO:0007669"/>
    <property type="project" value="InterPro"/>
</dbReference>
<dbReference type="Proteomes" id="UP001221413">
    <property type="component" value="Unassembled WGS sequence"/>
</dbReference>
<protein>
    <recommendedName>
        <fullName evidence="8">Structural maintenance of chromosomes protein</fullName>
    </recommendedName>
</protein>
<dbReference type="CDD" id="cd03272">
    <property type="entry name" value="ABC_SMC3_euk"/>
    <property type="match status" value="1"/>
</dbReference>
<dbReference type="EMBL" id="JAQGDS010000002">
    <property type="protein sequence ID" value="KAJ6263294.1"/>
    <property type="molecule type" value="Genomic_DNA"/>
</dbReference>
<evidence type="ECO:0000259" key="11">
    <source>
        <dbReference type="SMART" id="SM00968"/>
    </source>
</evidence>
<dbReference type="GO" id="GO:0005634">
    <property type="term" value="C:nucleus"/>
    <property type="evidence" value="ECO:0007669"/>
    <property type="project" value="UniProtKB-SubCell"/>
</dbReference>
<dbReference type="SUPFAM" id="SSF75553">
    <property type="entry name" value="Smc hinge domain"/>
    <property type="match status" value="1"/>
</dbReference>
<evidence type="ECO:0000256" key="7">
    <source>
        <dbReference type="ARBA" id="ARBA00023306"/>
    </source>
</evidence>
<dbReference type="Pfam" id="PF06470">
    <property type="entry name" value="SMC_hinge"/>
    <property type="match status" value="1"/>
</dbReference>
<evidence type="ECO:0000256" key="6">
    <source>
        <dbReference type="ARBA" id="ARBA00023242"/>
    </source>
</evidence>
<dbReference type="Pfam" id="PF02463">
    <property type="entry name" value="SMC_N"/>
    <property type="match status" value="1"/>
</dbReference>
<dbReference type="FunFam" id="3.40.50.300:FF:000424">
    <property type="entry name" value="Structural maintenance of chromosomes 3"/>
    <property type="match status" value="1"/>
</dbReference>
<feature type="coiled-coil region" evidence="9">
    <location>
        <begin position="701"/>
        <end position="944"/>
    </location>
</feature>
<sequence length="1216" mass="139899">MRPPVNGTIVITTDSHHAYQADHHPGLQKDQTVIEPFSPKHNVIVGRNGSGKSNFFAAIRFVLSDAYTQMGREERQALLHEGSGQAVMSAYVEIIFDNSDERFLTGKDEVVIRRTIGLKKDEYSLDRKSATKTDVMNLLESAGFSRSNPYYIVPQGRVTTLTNMKDPERLTLLKEIAGTQVYEQRRAESLKIMDDTGLKRKKIDELLQYIEQRLDELEEEKEELRGYQENDKEKRCLEYTILHREQMEINGAIDQIEEGRARGVENNDDALEKFREREKEIEEINKHLSKVRQEISLRKAEKKQLDLERRENLKSSAQLDLAVREYADNQASRDQSQQKHKIELNRLQTEIANHRKELEKLIPEYNTRKADELKVRNELDQARAIQNRMHAKQGRNANFSNKKERDAYLKNDIAQINANLTRRQAARENLEREIAATEKHIQTLEAELQQTRNMRDNRTAAVNELQDKLREAETHWDKLSDQRKTLLREDNKLNTEVSSLWDELKRAENNLSHMMDRNTSQGLQSMRVVRAERNMTGVYGTIADLCHVDDVYKTAVEVTAGNSLFHVVVDNDKTASQLVDAVAQRGPGRITIMPLNRLRNRPVNYPDASDAIPMLEKIDYDKKYHQAFDHVFGKSIICPDLHIAAQYARSHGLSAIDLDGRSSDKRGALSGGYYDQQRSRLKAVQRVNDCQQAYDARLEESREVRDQLRKLDQEINQAQGKVNQAEFQLNKLEKQFHGIPELLGQKTSQLSRLRDELRRMELDRDNSDVELTRLNEQLAAHKTELASEFKKNLSPDEEHALSQALDTIQKFGKALAEASTNRAEVEQRKTNLESMLHDNLEVRLDQLKAMSEEGESETTGGIGQGRRIADLKADLKRVKKAIASIEQRLHETEESIEKYSSEIGKLEKSIATKQAEQEQEATNIEKYQKRMEKSMAKRAMLVDNAAEVQRKIRDLGVLPDEAFEKYTKFKSETLVNKLKKVHENLKKFSHVNKKAFEQYNNFTKQRDTLRKRREELDESQQSIEDLIHVLDQRKDEAIERTFRQVSMNFAEIFEKLVPLGRGRLVIQRKADSRNRREEEDSDDEGGRSSVENYLGVGISVSFNSKHDEQQKIQQLSGGQKSLCALALVFAIQQCDPAPFYLFDEIDANLDAQYRTAVAQMVKNLSAEGGQFICTTFRREMVLTADQHYGVTFLNKMSSIDLVSKDEALAFVDGQKQ</sequence>
<feature type="coiled-coil region" evidence="9">
    <location>
        <begin position="992"/>
        <end position="1019"/>
    </location>
</feature>
<dbReference type="InterPro" id="IPR024704">
    <property type="entry name" value="SMC"/>
</dbReference>
<feature type="coiled-coil region" evidence="9">
    <location>
        <begin position="413"/>
        <end position="482"/>
    </location>
</feature>
<keyword evidence="3" id="KW-0132">Cell division</keyword>
<accession>A0AAD6J2F2</accession>
<keyword evidence="13" id="KW-1185">Reference proteome</keyword>
<keyword evidence="5 9" id="KW-0175">Coiled coil</keyword>
<evidence type="ECO:0000256" key="5">
    <source>
        <dbReference type="ARBA" id="ARBA00023054"/>
    </source>
</evidence>
<dbReference type="FunFam" id="3.40.50.300:FF:000370">
    <property type="entry name" value="Structural maintenance of chromosomes 3"/>
    <property type="match status" value="1"/>
</dbReference>
<dbReference type="SMART" id="SM00968">
    <property type="entry name" value="SMC_hinge"/>
    <property type="match status" value="1"/>
</dbReference>
<dbReference type="InterPro" id="IPR027417">
    <property type="entry name" value="P-loop_NTPase"/>
</dbReference>
<organism evidence="12 13">
    <name type="scientific">Drechslerella dactyloides</name>
    <name type="common">Nematode-trapping fungus</name>
    <name type="synonym">Arthrobotrys dactyloides</name>
    <dbReference type="NCBI Taxonomy" id="74499"/>
    <lineage>
        <taxon>Eukaryota</taxon>
        <taxon>Fungi</taxon>
        <taxon>Dikarya</taxon>
        <taxon>Ascomycota</taxon>
        <taxon>Pezizomycotina</taxon>
        <taxon>Orbiliomycetes</taxon>
        <taxon>Orbiliales</taxon>
        <taxon>Orbiliaceae</taxon>
        <taxon>Drechslerella</taxon>
    </lineage>
</organism>
<dbReference type="InterPro" id="IPR036277">
    <property type="entry name" value="SMC_hinge_sf"/>
</dbReference>
<keyword evidence="4" id="KW-0498">Mitosis</keyword>
<dbReference type="PIRSF" id="PIRSF005719">
    <property type="entry name" value="SMC"/>
    <property type="match status" value="1"/>
</dbReference>
<keyword evidence="7" id="KW-0131">Cell cycle</keyword>
<reference evidence="12" key="1">
    <citation type="submission" date="2023-01" db="EMBL/GenBank/DDBJ databases">
        <title>The chitinases involved in constricting ring structure development in the nematode-trapping fungus Drechslerella dactyloides.</title>
        <authorList>
            <person name="Wang R."/>
            <person name="Zhang L."/>
            <person name="Tang P."/>
            <person name="Li S."/>
            <person name="Liang L."/>
        </authorList>
    </citation>
    <scope>NUCLEOTIDE SEQUENCE</scope>
    <source>
        <strain evidence="12">YMF1.00031</strain>
    </source>
</reference>
<dbReference type="PANTHER" id="PTHR43977">
    <property type="entry name" value="STRUCTURAL MAINTENANCE OF CHROMOSOMES PROTEIN 3"/>
    <property type="match status" value="1"/>
</dbReference>
<dbReference type="Gene3D" id="1.20.1060.20">
    <property type="match status" value="1"/>
</dbReference>